<dbReference type="AlphaFoldDB" id="A0A086L2I0"/>
<gene>
    <name evidence="2" type="ORF">TGFOU_218830B</name>
</gene>
<organism evidence="2 3">
    <name type="scientific">Toxoplasma gondii FOU</name>
    <dbReference type="NCBI Taxonomy" id="943167"/>
    <lineage>
        <taxon>Eukaryota</taxon>
        <taxon>Sar</taxon>
        <taxon>Alveolata</taxon>
        <taxon>Apicomplexa</taxon>
        <taxon>Conoidasida</taxon>
        <taxon>Coccidia</taxon>
        <taxon>Eucoccidiorida</taxon>
        <taxon>Eimeriorina</taxon>
        <taxon>Sarcocystidae</taxon>
        <taxon>Toxoplasma</taxon>
    </lineage>
</organism>
<dbReference type="OrthoDB" id="332189at2759"/>
<proteinExistence type="predicted"/>
<evidence type="ECO:0000313" key="3">
    <source>
        <dbReference type="Proteomes" id="UP000028838"/>
    </source>
</evidence>
<comment type="caution">
    <text evidence="2">The sequence shown here is derived from an EMBL/GenBank/DDBJ whole genome shotgun (WGS) entry which is preliminary data.</text>
</comment>
<dbReference type="VEuPathDB" id="ToxoDB:TGFOU_218830B"/>
<dbReference type="EMBL" id="AEYH02001380">
    <property type="protein sequence ID" value="KFG50848.1"/>
    <property type="molecule type" value="Genomic_DNA"/>
</dbReference>
<evidence type="ECO:0000256" key="1">
    <source>
        <dbReference type="SAM" id="MobiDB-lite"/>
    </source>
</evidence>
<reference evidence="2 3" key="1">
    <citation type="submission" date="2014-07" db="EMBL/GenBank/DDBJ databases">
        <authorList>
            <person name="Sibley D."/>
            <person name="Venepally P."/>
            <person name="Karamycheva S."/>
            <person name="Hadjithomas M."/>
            <person name="Khan A."/>
            <person name="Brunk B."/>
            <person name="Roos D."/>
            <person name="Caler E."/>
            <person name="Lorenzi H."/>
        </authorList>
    </citation>
    <scope>NUCLEOTIDE SEQUENCE [LARGE SCALE GENOMIC DNA]</scope>
    <source>
        <strain evidence="2 3">FOU</strain>
    </source>
</reference>
<dbReference type="Proteomes" id="UP000028838">
    <property type="component" value="Unassembled WGS sequence"/>
</dbReference>
<feature type="region of interest" description="Disordered" evidence="1">
    <location>
        <begin position="81"/>
        <end position="124"/>
    </location>
</feature>
<feature type="compositionally biased region" description="Low complexity" evidence="1">
    <location>
        <begin position="106"/>
        <end position="124"/>
    </location>
</feature>
<protein>
    <submittedName>
        <fullName evidence="2">Uncharacterized protein</fullName>
    </submittedName>
</protein>
<feature type="compositionally biased region" description="Polar residues" evidence="1">
    <location>
        <begin position="82"/>
        <end position="96"/>
    </location>
</feature>
<evidence type="ECO:0000313" key="2">
    <source>
        <dbReference type="EMBL" id="KFG50848.1"/>
    </source>
</evidence>
<feature type="non-terminal residue" evidence="2">
    <location>
        <position position="1"/>
    </location>
</feature>
<sequence>FSLALSGLSVSQLSLPAGVSPDELHAPSASFAVPSALTPQVFDSLSSPDPVLRKSTGDLALSVLTGVLVFLTFSVGILPPSDEQSSSGPEDQTLTSDRTELKKQKSNSPAAISPSSMPSSSTSSAASSVSSSSCLPASDPLGCPFPSASFVRSWWPQLRAELGVATPEQVSRQLEARFVPFSQWPGEEQSPLKTFYLWKCDVVGTAAALVGLRCTQRALLEILNPREILHLWGALVRQCIVLTPRDSDSLAQVDRPDVALWYRSLRILSACGPNHPFLLWTLHRQLTDFQHVTNRKAKELVPPPPPVECVNTDEEWSDYSEDDAALVTHFRIYLRSPSTFG</sequence>
<name>A0A086L2I0_TOXGO</name>
<accession>A0A086L2I0</accession>